<feature type="compositionally biased region" description="Low complexity" evidence="1">
    <location>
        <begin position="48"/>
        <end position="58"/>
    </location>
</feature>
<protein>
    <submittedName>
        <fullName evidence="2">Uncharacterized protein</fullName>
    </submittedName>
</protein>
<evidence type="ECO:0000256" key="1">
    <source>
        <dbReference type="SAM" id="MobiDB-lite"/>
    </source>
</evidence>
<dbReference type="AlphaFoldDB" id="A0A1H1U0E2"/>
<evidence type="ECO:0000313" key="3">
    <source>
        <dbReference type="Proteomes" id="UP000198751"/>
    </source>
</evidence>
<organism evidence="2 3">
    <name type="scientific">Pseudarthrobacter equi</name>
    <dbReference type="NCBI Taxonomy" id="728066"/>
    <lineage>
        <taxon>Bacteria</taxon>
        <taxon>Bacillati</taxon>
        <taxon>Actinomycetota</taxon>
        <taxon>Actinomycetes</taxon>
        <taxon>Micrococcales</taxon>
        <taxon>Micrococcaceae</taxon>
        <taxon>Pseudarthrobacter</taxon>
    </lineage>
</organism>
<feature type="region of interest" description="Disordered" evidence="1">
    <location>
        <begin position="1"/>
        <end position="37"/>
    </location>
</feature>
<evidence type="ECO:0000313" key="2">
    <source>
        <dbReference type="EMBL" id="SDS65922.1"/>
    </source>
</evidence>
<sequence>MCYGYNKDFGRSDKKETSRKPEAKQETPVGTPEPRVKAQDYTFWAFPSWRRSPTPRTPSAERSEERV</sequence>
<accession>A0A1H1U0E2</accession>
<keyword evidence="3" id="KW-1185">Reference proteome</keyword>
<dbReference type="EMBL" id="LT629779">
    <property type="protein sequence ID" value="SDS65922.1"/>
    <property type="molecule type" value="Genomic_DNA"/>
</dbReference>
<reference evidence="3" key="1">
    <citation type="submission" date="2016-10" db="EMBL/GenBank/DDBJ databases">
        <authorList>
            <person name="Varghese N."/>
            <person name="Submissions S."/>
        </authorList>
    </citation>
    <scope>NUCLEOTIDE SEQUENCE [LARGE SCALE GENOMIC DNA]</scope>
    <source>
        <strain evidence="3">IMMIB L-1606</strain>
    </source>
</reference>
<feature type="compositionally biased region" description="Basic and acidic residues" evidence="1">
    <location>
        <begin position="8"/>
        <end position="25"/>
    </location>
</feature>
<dbReference type="Proteomes" id="UP000198751">
    <property type="component" value="Chromosome I"/>
</dbReference>
<name>A0A1H1U0E2_9MICC</name>
<dbReference type="OrthoDB" id="4952810at2"/>
<gene>
    <name evidence="2" type="ORF">SAMN04489743_0550</name>
</gene>
<dbReference type="RefSeq" id="WP_091717346.1">
    <property type="nucleotide sequence ID" value="NZ_CAUQLD010000001.1"/>
</dbReference>
<proteinExistence type="predicted"/>
<feature type="region of interest" description="Disordered" evidence="1">
    <location>
        <begin position="48"/>
        <end position="67"/>
    </location>
</feature>